<sequence length="164" mass="18650">MRKNFYIIITSLLIIINLAGCGTQQQSNNVKNKVQNIENKTKNDLVELPKALKTDMGPGKFYISSSSNTFKDGNIPIINIKKNTSSQKVEIVPSEFNNKYLSYIFIDGIFNSRKQLSNNKTNIELKGNDIKAGKHKIDIIQFNNNKTTDTVLTHKISYYYINIV</sequence>
<evidence type="ECO:0000313" key="2">
    <source>
        <dbReference type="EMBL" id="MEY7998942.1"/>
    </source>
</evidence>
<evidence type="ECO:0000256" key="1">
    <source>
        <dbReference type="SAM" id="SignalP"/>
    </source>
</evidence>
<evidence type="ECO:0000313" key="3">
    <source>
        <dbReference type="Proteomes" id="UP001564657"/>
    </source>
</evidence>
<name>A0ABV4BL17_9CLOT</name>
<proteinExistence type="predicted"/>
<reference evidence="2 3" key="1">
    <citation type="submission" date="2024-08" db="EMBL/GenBank/DDBJ databases">
        <title>Clostridium lapicellarii sp. nov., and Clostridium renhuaiense sp. nov., two species isolated from the mud in a fermentation cellar used for producing sauce-flavour Chinese liquors.</title>
        <authorList>
            <person name="Yang F."/>
            <person name="Wang H."/>
            <person name="Chen L.Q."/>
            <person name="Zhou N."/>
            <person name="Lu J.J."/>
            <person name="Pu X.X."/>
            <person name="Wan B."/>
            <person name="Wang L."/>
            <person name="Liu S.J."/>
        </authorList>
    </citation>
    <scope>NUCLEOTIDE SEQUENCE [LARGE SCALE GENOMIC DNA]</scope>
    <source>
        <strain evidence="2 3">MT-5</strain>
    </source>
</reference>
<organism evidence="2 3">
    <name type="scientific">Clostridium moutaii</name>
    <dbReference type="NCBI Taxonomy" id="3240932"/>
    <lineage>
        <taxon>Bacteria</taxon>
        <taxon>Bacillati</taxon>
        <taxon>Bacillota</taxon>
        <taxon>Clostridia</taxon>
        <taxon>Eubacteriales</taxon>
        <taxon>Clostridiaceae</taxon>
        <taxon>Clostridium</taxon>
    </lineage>
</organism>
<dbReference type="EMBL" id="JBGEWD010000001">
    <property type="protein sequence ID" value="MEY7998942.1"/>
    <property type="molecule type" value="Genomic_DNA"/>
</dbReference>
<accession>A0ABV4BL17</accession>
<feature type="signal peptide" evidence="1">
    <location>
        <begin position="1"/>
        <end position="19"/>
    </location>
</feature>
<gene>
    <name evidence="2" type="ORF">AB8U03_01795</name>
</gene>
<protein>
    <recommendedName>
        <fullName evidence="4">Lipoprotein</fullName>
    </recommendedName>
</protein>
<dbReference type="Proteomes" id="UP001564657">
    <property type="component" value="Unassembled WGS sequence"/>
</dbReference>
<keyword evidence="3" id="KW-1185">Reference proteome</keyword>
<dbReference type="RefSeq" id="WP_369702816.1">
    <property type="nucleotide sequence ID" value="NZ_JBGEWD010000001.1"/>
</dbReference>
<evidence type="ECO:0008006" key="4">
    <source>
        <dbReference type="Google" id="ProtNLM"/>
    </source>
</evidence>
<feature type="chain" id="PRO_5046908523" description="Lipoprotein" evidence="1">
    <location>
        <begin position="20"/>
        <end position="164"/>
    </location>
</feature>
<comment type="caution">
    <text evidence="2">The sequence shown here is derived from an EMBL/GenBank/DDBJ whole genome shotgun (WGS) entry which is preliminary data.</text>
</comment>
<keyword evidence="1" id="KW-0732">Signal</keyword>